<dbReference type="EMBL" id="MHOQ01000019">
    <property type="protein sequence ID" value="OGZ66858.1"/>
    <property type="molecule type" value="Genomic_DNA"/>
</dbReference>
<proteinExistence type="predicted"/>
<evidence type="ECO:0000256" key="4">
    <source>
        <dbReference type="ARBA" id="ARBA00022679"/>
    </source>
</evidence>
<dbReference type="InterPro" id="IPR001173">
    <property type="entry name" value="Glyco_trans_2-like"/>
</dbReference>
<keyword evidence="3" id="KW-0328">Glycosyltransferase</keyword>
<name>A0A1G2HYG4_9BACT</name>
<protein>
    <recommendedName>
        <fullName evidence="6">Glycosyltransferase 2-like domain-containing protein</fullName>
    </recommendedName>
</protein>
<dbReference type="InterPro" id="IPR029044">
    <property type="entry name" value="Nucleotide-diphossugar_trans"/>
</dbReference>
<feature type="domain" description="Glycosyltransferase 2-like" evidence="6">
    <location>
        <begin position="3"/>
        <end position="109"/>
    </location>
</feature>
<dbReference type="PANTHER" id="PTHR43646">
    <property type="entry name" value="GLYCOSYLTRANSFERASE"/>
    <property type="match status" value="1"/>
</dbReference>
<dbReference type="GO" id="GO:0005886">
    <property type="term" value="C:plasma membrane"/>
    <property type="evidence" value="ECO:0007669"/>
    <property type="project" value="UniProtKB-SubCell"/>
</dbReference>
<dbReference type="AlphaFoldDB" id="A0A1G2HYG4"/>
<evidence type="ECO:0000313" key="8">
    <source>
        <dbReference type="Proteomes" id="UP000179183"/>
    </source>
</evidence>
<evidence type="ECO:0000256" key="1">
    <source>
        <dbReference type="ARBA" id="ARBA00004236"/>
    </source>
</evidence>
<evidence type="ECO:0000256" key="3">
    <source>
        <dbReference type="ARBA" id="ARBA00022676"/>
    </source>
</evidence>
<reference evidence="7 8" key="1">
    <citation type="journal article" date="2016" name="Nat. Commun.">
        <title>Thousands of microbial genomes shed light on interconnected biogeochemical processes in an aquifer system.</title>
        <authorList>
            <person name="Anantharaman K."/>
            <person name="Brown C.T."/>
            <person name="Hug L.A."/>
            <person name="Sharon I."/>
            <person name="Castelle C.J."/>
            <person name="Probst A.J."/>
            <person name="Thomas B.C."/>
            <person name="Singh A."/>
            <person name="Wilkins M.J."/>
            <person name="Karaoz U."/>
            <person name="Brodie E.L."/>
            <person name="Williams K.H."/>
            <person name="Hubbard S.S."/>
            <person name="Banfield J.F."/>
        </authorList>
    </citation>
    <scope>NUCLEOTIDE SEQUENCE [LARGE SCALE GENOMIC DNA]</scope>
</reference>
<keyword evidence="4" id="KW-0808">Transferase</keyword>
<evidence type="ECO:0000313" key="7">
    <source>
        <dbReference type="EMBL" id="OGZ66858.1"/>
    </source>
</evidence>
<accession>A0A1G2HYG4</accession>
<dbReference type="Gene3D" id="3.90.550.10">
    <property type="entry name" value="Spore Coat Polysaccharide Biosynthesis Protein SpsA, Chain A"/>
    <property type="match status" value="1"/>
</dbReference>
<evidence type="ECO:0000256" key="5">
    <source>
        <dbReference type="ARBA" id="ARBA00023136"/>
    </source>
</evidence>
<comment type="subcellular location">
    <subcellularLocation>
        <location evidence="1">Cell membrane</location>
    </subcellularLocation>
</comment>
<dbReference type="Proteomes" id="UP000179183">
    <property type="component" value="Unassembled WGS sequence"/>
</dbReference>
<keyword evidence="5" id="KW-0472">Membrane</keyword>
<keyword evidence="2" id="KW-1003">Cell membrane</keyword>
<sequence length="236" mass="26505">MLSIIIPTLNEEGYLPLLLESIKNQSLKDCQIIVADAGSSDTTLDIAKNNNCIIAPGGLPARGRNNGAKIAKGELLFFLDADTVLPDDNFLKKSLSEFDARNLSIASFCLKPIPSKKISSFLLNLFYNNLIIVTEKILPHAAVGIIIKKDLFEKLNGYDESIKLSEDHDLARRAVKLAKFGVIRSVKVLVSDRRFKKDGWIKTGIKYFLCEMHIIFLGPVKSDIFKYKFNHYKDEK</sequence>
<comment type="caution">
    <text evidence="7">The sequence shown here is derived from an EMBL/GenBank/DDBJ whole genome shotgun (WGS) entry which is preliminary data.</text>
</comment>
<gene>
    <name evidence="7" type="ORF">A3D34_01990</name>
</gene>
<dbReference type="Pfam" id="PF00535">
    <property type="entry name" value="Glycos_transf_2"/>
    <property type="match status" value="1"/>
</dbReference>
<dbReference type="SUPFAM" id="SSF53448">
    <property type="entry name" value="Nucleotide-diphospho-sugar transferases"/>
    <property type="match status" value="1"/>
</dbReference>
<evidence type="ECO:0000259" key="6">
    <source>
        <dbReference type="Pfam" id="PF00535"/>
    </source>
</evidence>
<dbReference type="PANTHER" id="PTHR43646:SF2">
    <property type="entry name" value="GLYCOSYLTRANSFERASE 2-LIKE DOMAIN-CONTAINING PROTEIN"/>
    <property type="match status" value="1"/>
</dbReference>
<evidence type="ECO:0000256" key="2">
    <source>
        <dbReference type="ARBA" id="ARBA00022475"/>
    </source>
</evidence>
<dbReference type="GO" id="GO:0016757">
    <property type="term" value="F:glycosyltransferase activity"/>
    <property type="evidence" value="ECO:0007669"/>
    <property type="project" value="UniProtKB-KW"/>
</dbReference>
<organism evidence="7 8">
    <name type="scientific">Candidatus Staskawiczbacteria bacterium RIFCSPHIGHO2_02_FULL_33_16</name>
    <dbReference type="NCBI Taxonomy" id="1802204"/>
    <lineage>
        <taxon>Bacteria</taxon>
        <taxon>Candidatus Staskawicziibacteriota</taxon>
    </lineage>
</organism>